<proteinExistence type="inferred from homology"/>
<dbReference type="SUPFAM" id="SSF58104">
    <property type="entry name" value="Methyl-accepting chemotaxis protein (MCP) signaling domain"/>
    <property type="match status" value="1"/>
</dbReference>
<protein>
    <submittedName>
        <fullName evidence="8">MCP-SIGNAL TRANSDUCTION PROTEIN</fullName>
    </submittedName>
</protein>
<feature type="domain" description="HAMP" evidence="7">
    <location>
        <begin position="318"/>
        <end position="372"/>
    </location>
</feature>
<dbReference type="RefSeq" id="WP_011139343.1">
    <property type="nucleotide sequence ID" value="NC_005090.1"/>
</dbReference>
<sequence>MFQNISLGRKIEIPIAISILLGLFAVFVHYQWTLSGLQKEVYETESKVMNQAFQRALDQKLEVALTNAINIANNRVVIEALKSGERTLAIAPLKKLSQDFKDHTLFQNIQIHVHTADIKSFIRHWSDKHGDDLSGFRQTIIEVKKSQKPFPAIELGVAGLVVRGLSPIKEGNEYLGSVEFIQGFGAIVQEFRQKENLELVVGVEEEMVQNIATELKNAPKFNNAYLAIKPQFIDEGFLKEVSSVSFKDSSAKGPHYFIQKLPIKDFSGKVVAYAYVGAKNSTIESLIQQSKKALISQMVVILAIFIAMFLFLVVSIRALVTMPIRRFENVAKELSSQNADLSTRLHVTSKDEIGRTAESFNAFISKVEAIAKAAEEESKTAKEATLEAKQNLKKSNLTVSLTEHMTEGVIHNAQSIQKSLIVNIESIKEVNELNETNENVVSEVQENTQEIITALENIIHMIEESKSNAESLSKNVDEIMNVMNLIKDISDQTNLLALNAAIEAARAGEHGRGFAVVADEVRKLAERTQKATGEVGANINVLKQNSSEMLGNNEEMEKHAQNSQGKLDGFREVLGRLVENARPNQRG</sequence>
<feature type="coiled-coil region" evidence="4">
    <location>
        <begin position="324"/>
        <end position="391"/>
    </location>
</feature>
<evidence type="ECO:0000256" key="2">
    <source>
        <dbReference type="ARBA" id="ARBA00029447"/>
    </source>
</evidence>
<dbReference type="Pfam" id="PF14827">
    <property type="entry name" value="dCache_3"/>
    <property type="match status" value="1"/>
</dbReference>
<keyword evidence="5" id="KW-1133">Transmembrane helix</keyword>
<dbReference type="Gene3D" id="1.10.287.950">
    <property type="entry name" value="Methyl-accepting chemotaxis protein"/>
    <property type="match status" value="1"/>
</dbReference>
<feature type="domain" description="Methyl-accepting transducer" evidence="6">
    <location>
        <begin position="366"/>
        <end position="587"/>
    </location>
</feature>
<dbReference type="InterPro" id="IPR029150">
    <property type="entry name" value="dCache_3"/>
</dbReference>
<evidence type="ECO:0000256" key="5">
    <source>
        <dbReference type="SAM" id="Phobius"/>
    </source>
</evidence>
<dbReference type="HOGENOM" id="CLU_000445_107_19_7"/>
<evidence type="ECO:0000313" key="9">
    <source>
        <dbReference type="Proteomes" id="UP000000422"/>
    </source>
</evidence>
<keyword evidence="9" id="KW-1185">Reference proteome</keyword>
<feature type="coiled-coil region" evidence="4">
    <location>
        <begin position="427"/>
        <end position="482"/>
    </location>
</feature>
<dbReference type="CDD" id="cd06225">
    <property type="entry name" value="HAMP"/>
    <property type="match status" value="1"/>
</dbReference>
<dbReference type="InterPro" id="IPR003660">
    <property type="entry name" value="HAMP_dom"/>
</dbReference>
<comment type="similarity">
    <text evidence="2">Belongs to the methyl-accepting chemotaxis (MCP) protein family.</text>
</comment>
<organism evidence="9">
    <name type="scientific">Wolinella succinogenes (strain ATCC 29543 / DSM 1740 / CCUG 13145 / JCM 31913 / LMG 7466 / NCTC 11488 / FDC 602W)</name>
    <name type="common">Vibrio succinogenes</name>
    <dbReference type="NCBI Taxonomy" id="273121"/>
    <lineage>
        <taxon>Bacteria</taxon>
        <taxon>Pseudomonadati</taxon>
        <taxon>Campylobacterota</taxon>
        <taxon>Epsilonproteobacteria</taxon>
        <taxon>Campylobacterales</taxon>
        <taxon>Helicobacteraceae</taxon>
        <taxon>Wolinella</taxon>
    </lineage>
</organism>
<dbReference type="PROSITE" id="PS50111">
    <property type="entry name" value="CHEMOTAXIS_TRANSDUC_2"/>
    <property type="match status" value="1"/>
</dbReference>
<dbReference type="AlphaFoldDB" id="Q7M8P2"/>
<dbReference type="Gene3D" id="6.10.340.10">
    <property type="match status" value="1"/>
</dbReference>
<dbReference type="PROSITE" id="PS50885">
    <property type="entry name" value="HAMP"/>
    <property type="match status" value="1"/>
</dbReference>
<dbReference type="PANTHER" id="PTHR32089:SF112">
    <property type="entry name" value="LYSOZYME-LIKE PROTEIN-RELATED"/>
    <property type="match status" value="1"/>
</dbReference>
<evidence type="ECO:0000256" key="1">
    <source>
        <dbReference type="ARBA" id="ARBA00023224"/>
    </source>
</evidence>
<feature type="transmembrane region" description="Helical" evidence="5">
    <location>
        <begin position="298"/>
        <end position="320"/>
    </location>
</feature>
<dbReference type="InterPro" id="IPR004089">
    <property type="entry name" value="MCPsignal_dom"/>
</dbReference>
<reference evidence="8 9" key="1">
    <citation type="journal article" date="2003" name="Proc. Natl. Acad. Sci. U.S.A.">
        <title>Complete genome sequence and analysis of Wolinella succinogenes.</title>
        <authorList>
            <person name="Baar C."/>
            <person name="Eppinger M."/>
            <person name="Raddatz G."/>
            <person name="Simon JM."/>
            <person name="Lanz C."/>
            <person name="Klimmek O."/>
            <person name="Nandakumar R."/>
            <person name="Gross R."/>
            <person name="Rosinus A."/>
            <person name="Keller H."/>
            <person name="Jagtap P."/>
            <person name="Linke B."/>
            <person name="Meyer F."/>
            <person name="Lederer H."/>
            <person name="Schuster S.C."/>
        </authorList>
    </citation>
    <scope>NUCLEOTIDE SEQUENCE [LARGE SCALE GENOMIC DNA]</scope>
    <source>
        <strain evidence="9">ATCC 29543 / DSM 1740 / CCUG 13145 / JCM 31913 / LMG 7466 / NCTC 11488 / FDC 602W</strain>
    </source>
</reference>
<keyword evidence="4" id="KW-0175">Coiled coil</keyword>
<dbReference type="eggNOG" id="COG0840">
    <property type="taxonomic scope" value="Bacteria"/>
</dbReference>
<dbReference type="STRING" id="273121.WS1510"/>
<keyword evidence="5" id="KW-0812">Transmembrane</keyword>
<dbReference type="SMART" id="SM00283">
    <property type="entry name" value="MA"/>
    <property type="match status" value="1"/>
</dbReference>
<dbReference type="GO" id="GO:0016020">
    <property type="term" value="C:membrane"/>
    <property type="evidence" value="ECO:0007669"/>
    <property type="project" value="InterPro"/>
</dbReference>
<dbReference type="Proteomes" id="UP000000422">
    <property type="component" value="Chromosome"/>
</dbReference>
<evidence type="ECO:0000259" key="6">
    <source>
        <dbReference type="PROSITE" id="PS50111"/>
    </source>
</evidence>
<evidence type="ECO:0000313" key="8">
    <source>
        <dbReference type="EMBL" id="CAE10559.1"/>
    </source>
</evidence>
<dbReference type="GO" id="GO:0007165">
    <property type="term" value="P:signal transduction"/>
    <property type="evidence" value="ECO:0007669"/>
    <property type="project" value="UniProtKB-KW"/>
</dbReference>
<dbReference type="InterPro" id="IPR029151">
    <property type="entry name" value="Sensor-like_sf"/>
</dbReference>
<dbReference type="EMBL" id="BX571661">
    <property type="protein sequence ID" value="CAE10559.1"/>
    <property type="molecule type" value="Genomic_DNA"/>
</dbReference>
<evidence type="ECO:0000256" key="4">
    <source>
        <dbReference type="SAM" id="Coils"/>
    </source>
</evidence>
<name>Q7M8P2_WOLSU</name>
<feature type="transmembrane region" description="Helical" evidence="5">
    <location>
        <begin position="12"/>
        <end position="32"/>
    </location>
</feature>
<evidence type="ECO:0000256" key="3">
    <source>
        <dbReference type="PROSITE-ProRule" id="PRU00284"/>
    </source>
</evidence>
<accession>Q7M8P2</accession>
<gene>
    <name evidence="8" type="ordered locus">WS1510</name>
</gene>
<dbReference type="KEGG" id="wsu:WS1510"/>
<evidence type="ECO:0000259" key="7">
    <source>
        <dbReference type="PROSITE" id="PS50885"/>
    </source>
</evidence>
<dbReference type="Pfam" id="PF00015">
    <property type="entry name" value="MCPsignal"/>
    <property type="match status" value="1"/>
</dbReference>
<dbReference type="SMART" id="SM00304">
    <property type="entry name" value="HAMP"/>
    <property type="match status" value="1"/>
</dbReference>
<keyword evidence="1 3" id="KW-0807">Transducer</keyword>
<keyword evidence="5" id="KW-0472">Membrane</keyword>
<dbReference type="SUPFAM" id="SSF103190">
    <property type="entry name" value="Sensory domain-like"/>
    <property type="match status" value="1"/>
</dbReference>
<dbReference type="Pfam" id="PF00672">
    <property type="entry name" value="HAMP"/>
    <property type="match status" value="1"/>
</dbReference>
<dbReference type="PANTHER" id="PTHR32089">
    <property type="entry name" value="METHYL-ACCEPTING CHEMOTAXIS PROTEIN MCPB"/>
    <property type="match status" value="1"/>
</dbReference>